<evidence type="ECO:0000313" key="5">
    <source>
        <dbReference type="EMBL" id="KKN36153.1"/>
    </source>
</evidence>
<keyword evidence="3" id="KW-0949">S-adenosyl-L-methionine</keyword>
<organism evidence="5">
    <name type="scientific">marine sediment metagenome</name>
    <dbReference type="NCBI Taxonomy" id="412755"/>
    <lineage>
        <taxon>unclassified sequences</taxon>
        <taxon>metagenomes</taxon>
        <taxon>ecological metagenomes</taxon>
    </lineage>
</organism>
<keyword evidence="2" id="KW-0808">Transferase</keyword>
<accession>A0A0F9T3R6</accession>
<sequence length="351" mass="38965">MVTNSNKLSRDLIVLSDARKALAEAKSLGEVKAIRDKGQAAIKWAKSRRDIGLDAQNDAGEIVLDAERRLGVMLAETEKNRGTAGQAKGRDSSGGPVVLPPEDDTPTLSDLGITKMQSSRWQTAARVPEDTYRTFVALTRQAGKQLTSGALVKLGRQQGKPSEETPAEPVTGLAGSLKELIDTGQRFGTIYADPPWKYGNQATRSSTDNHYATLTVDEICAEPVADVAAENCHLHLWTTNAFLFDAKRVMEAWGFEYKSILVWVKPQMGIGNYWRVSHEFLLFGLKGKSPFRNRGQKSWVEADRTKHSRKPRVVREMVEKVSPGPYLEMYGREAISEWTVYGNQIERSLLS</sequence>
<dbReference type="SUPFAM" id="SSF53335">
    <property type="entry name" value="S-adenosyl-L-methionine-dependent methyltransferases"/>
    <property type="match status" value="1"/>
</dbReference>
<name>A0A0F9T3R6_9ZZZZ</name>
<dbReference type="Gene3D" id="3.40.50.150">
    <property type="entry name" value="Vaccinia Virus protein VP39"/>
    <property type="match status" value="1"/>
</dbReference>
<feature type="region of interest" description="Disordered" evidence="4">
    <location>
        <begin position="78"/>
        <end position="104"/>
    </location>
</feature>
<evidence type="ECO:0000256" key="4">
    <source>
        <dbReference type="SAM" id="MobiDB-lite"/>
    </source>
</evidence>
<gene>
    <name evidence="5" type="ORF">LCGC14_0776360</name>
</gene>
<dbReference type="InterPro" id="IPR029063">
    <property type="entry name" value="SAM-dependent_MTases_sf"/>
</dbReference>
<evidence type="ECO:0008006" key="6">
    <source>
        <dbReference type="Google" id="ProtNLM"/>
    </source>
</evidence>
<reference evidence="5" key="1">
    <citation type="journal article" date="2015" name="Nature">
        <title>Complex archaea that bridge the gap between prokaryotes and eukaryotes.</title>
        <authorList>
            <person name="Spang A."/>
            <person name="Saw J.H."/>
            <person name="Jorgensen S.L."/>
            <person name="Zaremba-Niedzwiedzka K."/>
            <person name="Martijn J."/>
            <person name="Lind A.E."/>
            <person name="van Eijk R."/>
            <person name="Schleper C."/>
            <person name="Guy L."/>
            <person name="Ettema T.J."/>
        </authorList>
    </citation>
    <scope>NUCLEOTIDE SEQUENCE</scope>
</reference>
<dbReference type="InterPro" id="IPR007757">
    <property type="entry name" value="MT-A70-like"/>
</dbReference>
<dbReference type="AlphaFoldDB" id="A0A0F9T3R6"/>
<dbReference type="PANTHER" id="PTHR12829:SF7">
    <property type="entry name" value="N6-ADENOSINE-METHYLTRANSFERASE CATALYTIC SUBUNIT"/>
    <property type="match status" value="1"/>
</dbReference>
<dbReference type="PANTHER" id="PTHR12829">
    <property type="entry name" value="N6-ADENOSINE-METHYLTRANSFERASE"/>
    <property type="match status" value="1"/>
</dbReference>
<evidence type="ECO:0000256" key="3">
    <source>
        <dbReference type="ARBA" id="ARBA00022691"/>
    </source>
</evidence>
<dbReference type="Pfam" id="PF05063">
    <property type="entry name" value="MT-A70"/>
    <property type="match status" value="1"/>
</dbReference>
<proteinExistence type="predicted"/>
<comment type="caution">
    <text evidence="5">The sequence shown here is derived from an EMBL/GenBank/DDBJ whole genome shotgun (WGS) entry which is preliminary data.</text>
</comment>
<dbReference type="GO" id="GO:0001734">
    <property type="term" value="F:mRNA m(6)A methyltransferase activity"/>
    <property type="evidence" value="ECO:0007669"/>
    <property type="project" value="UniProtKB-ARBA"/>
</dbReference>
<dbReference type="InterPro" id="IPR002052">
    <property type="entry name" value="DNA_methylase_N6_adenine_CS"/>
</dbReference>
<keyword evidence="1" id="KW-0489">Methyltransferase</keyword>
<protein>
    <recommendedName>
        <fullName evidence="6">MT-A70 family protein</fullName>
    </recommendedName>
</protein>
<dbReference type="EMBL" id="LAZR01001985">
    <property type="protein sequence ID" value="KKN36153.1"/>
    <property type="molecule type" value="Genomic_DNA"/>
</dbReference>
<dbReference type="GO" id="GO:0032259">
    <property type="term" value="P:methylation"/>
    <property type="evidence" value="ECO:0007669"/>
    <property type="project" value="UniProtKB-KW"/>
</dbReference>
<evidence type="ECO:0000256" key="1">
    <source>
        <dbReference type="ARBA" id="ARBA00022603"/>
    </source>
</evidence>
<dbReference type="PROSITE" id="PS51143">
    <property type="entry name" value="MT_A70"/>
    <property type="match status" value="1"/>
</dbReference>
<evidence type="ECO:0000256" key="2">
    <source>
        <dbReference type="ARBA" id="ARBA00022679"/>
    </source>
</evidence>
<dbReference type="PROSITE" id="PS00092">
    <property type="entry name" value="N6_MTASE"/>
    <property type="match status" value="1"/>
</dbReference>
<dbReference type="GO" id="GO:0003676">
    <property type="term" value="F:nucleic acid binding"/>
    <property type="evidence" value="ECO:0007669"/>
    <property type="project" value="InterPro"/>
</dbReference>